<dbReference type="PRINTS" id="PR02019">
    <property type="entry name" value="AQUAPORIN7"/>
</dbReference>
<dbReference type="PRINTS" id="PR00783">
    <property type="entry name" value="MINTRINSICP"/>
</dbReference>
<dbReference type="SUPFAM" id="SSF81338">
    <property type="entry name" value="Aquaporin-like"/>
    <property type="match status" value="1"/>
</dbReference>
<evidence type="ECO:0000256" key="2">
    <source>
        <dbReference type="ARBA" id="ARBA00006175"/>
    </source>
</evidence>
<feature type="transmembrane region" description="Helical" evidence="8">
    <location>
        <begin position="228"/>
        <end position="252"/>
    </location>
</feature>
<comment type="similarity">
    <text evidence="2 7">Belongs to the MIP/aquaporin (TC 1.A.8) family.</text>
</comment>
<evidence type="ECO:0000256" key="3">
    <source>
        <dbReference type="ARBA" id="ARBA00022448"/>
    </source>
</evidence>
<dbReference type="Pfam" id="PF00230">
    <property type="entry name" value="MIP"/>
    <property type="match status" value="1"/>
</dbReference>
<keyword evidence="4 7" id="KW-0812">Transmembrane</keyword>
<evidence type="ECO:0000313" key="9">
    <source>
        <dbReference type="EMBL" id="RNA05793.1"/>
    </source>
</evidence>
<proteinExistence type="inferred from homology"/>
<dbReference type="InterPro" id="IPR023271">
    <property type="entry name" value="Aquaporin-like"/>
</dbReference>
<evidence type="ECO:0000256" key="5">
    <source>
        <dbReference type="ARBA" id="ARBA00022989"/>
    </source>
</evidence>
<dbReference type="Proteomes" id="UP000276133">
    <property type="component" value="Unassembled WGS sequence"/>
</dbReference>
<evidence type="ECO:0000313" key="10">
    <source>
        <dbReference type="Proteomes" id="UP000276133"/>
    </source>
</evidence>
<organism evidence="9 10">
    <name type="scientific">Brachionus plicatilis</name>
    <name type="common">Marine rotifer</name>
    <name type="synonym">Brachionus muelleri</name>
    <dbReference type="NCBI Taxonomy" id="10195"/>
    <lineage>
        <taxon>Eukaryota</taxon>
        <taxon>Metazoa</taxon>
        <taxon>Spiralia</taxon>
        <taxon>Gnathifera</taxon>
        <taxon>Rotifera</taxon>
        <taxon>Eurotatoria</taxon>
        <taxon>Monogononta</taxon>
        <taxon>Pseudotrocha</taxon>
        <taxon>Ploima</taxon>
        <taxon>Brachionidae</taxon>
        <taxon>Brachionus</taxon>
    </lineage>
</organism>
<keyword evidence="6 8" id="KW-0472">Membrane</keyword>
<dbReference type="GO" id="GO:0016323">
    <property type="term" value="C:basolateral plasma membrane"/>
    <property type="evidence" value="ECO:0007669"/>
    <property type="project" value="TreeGrafter"/>
</dbReference>
<name>A0A3M7Q3E1_BRAPC</name>
<feature type="transmembrane region" description="Helical" evidence="8">
    <location>
        <begin position="143"/>
        <end position="166"/>
    </location>
</feature>
<dbReference type="OrthoDB" id="3222at2759"/>
<protein>
    <submittedName>
        <fullName evidence="9">Aquaporin-3</fullName>
    </submittedName>
</protein>
<evidence type="ECO:0000256" key="4">
    <source>
        <dbReference type="ARBA" id="ARBA00022692"/>
    </source>
</evidence>
<evidence type="ECO:0000256" key="7">
    <source>
        <dbReference type="RuleBase" id="RU000477"/>
    </source>
</evidence>
<dbReference type="InterPro" id="IPR022357">
    <property type="entry name" value="MIP_CS"/>
</dbReference>
<keyword evidence="5 8" id="KW-1133">Transmembrane helix</keyword>
<keyword evidence="10" id="KW-1185">Reference proteome</keyword>
<dbReference type="Gene3D" id="1.20.1080.10">
    <property type="entry name" value="Glycerol uptake facilitator protein"/>
    <property type="match status" value="1"/>
</dbReference>
<dbReference type="CDD" id="cd00333">
    <property type="entry name" value="MIP"/>
    <property type="match status" value="1"/>
</dbReference>
<dbReference type="PANTHER" id="PTHR43829">
    <property type="entry name" value="AQUAPORIN OR AQUAGLYCEROPORIN RELATED"/>
    <property type="match status" value="1"/>
</dbReference>
<sequence>MEISESNDNHQLNTLENKNSQILIEDNLLKSVDMSDVVKTKQNFNLQESLKKAINITNPLVKEFMAESFGTMIFIFIGCSGVAQFKLNNKQDSNLNNLLSVNIGFGFGVLMAILLVGTISGAHLNPAVSFSLSLTGKMTWRKFFIYSLAQTLGAFLGATLVFLVYLDGLKSFGEEMYSLNTAGIFATYPNEVLGVFGGFLDQVLGTAVLIMVILAISDKKNNDISKEISAILIAFLVIVIGCSLGFNCGYAINPARDFGPRLFTFFAGWGSQVFEAGNGFFWIPIIGPLVGSFIGTLFYLIIVSNNL</sequence>
<dbReference type="PROSITE" id="PS00221">
    <property type="entry name" value="MIP"/>
    <property type="match status" value="1"/>
</dbReference>
<keyword evidence="3 7" id="KW-0813">Transport</keyword>
<evidence type="ECO:0000256" key="6">
    <source>
        <dbReference type="ARBA" id="ARBA00023136"/>
    </source>
</evidence>
<dbReference type="EMBL" id="REGN01007599">
    <property type="protein sequence ID" value="RNA05793.1"/>
    <property type="molecule type" value="Genomic_DNA"/>
</dbReference>
<dbReference type="InterPro" id="IPR050363">
    <property type="entry name" value="MIP/Aquaporin"/>
</dbReference>
<dbReference type="InterPro" id="IPR000425">
    <property type="entry name" value="MIP"/>
</dbReference>
<dbReference type="GO" id="GO:0015254">
    <property type="term" value="F:glycerol channel activity"/>
    <property type="evidence" value="ECO:0007669"/>
    <property type="project" value="TreeGrafter"/>
</dbReference>
<feature type="transmembrane region" description="Helical" evidence="8">
    <location>
        <begin position="279"/>
        <end position="302"/>
    </location>
</feature>
<dbReference type="PANTHER" id="PTHR43829:SF9">
    <property type="entry name" value="AQUAPORIN-9"/>
    <property type="match status" value="1"/>
</dbReference>
<reference evidence="9 10" key="1">
    <citation type="journal article" date="2018" name="Sci. Rep.">
        <title>Genomic signatures of local adaptation to the degree of environmental predictability in rotifers.</title>
        <authorList>
            <person name="Franch-Gras L."/>
            <person name="Hahn C."/>
            <person name="Garcia-Roger E.M."/>
            <person name="Carmona M.J."/>
            <person name="Serra M."/>
            <person name="Gomez A."/>
        </authorList>
    </citation>
    <scope>NUCLEOTIDE SEQUENCE [LARGE SCALE GENOMIC DNA]</scope>
    <source>
        <strain evidence="9">HYR1</strain>
    </source>
</reference>
<comment type="caution">
    <text evidence="9">The sequence shown here is derived from an EMBL/GenBank/DDBJ whole genome shotgun (WGS) entry which is preliminary data.</text>
</comment>
<comment type="subcellular location">
    <subcellularLocation>
        <location evidence="1">Membrane</location>
        <topology evidence="1">Multi-pass membrane protein</topology>
    </subcellularLocation>
</comment>
<dbReference type="GO" id="GO:0015250">
    <property type="term" value="F:water channel activity"/>
    <property type="evidence" value="ECO:0007669"/>
    <property type="project" value="TreeGrafter"/>
</dbReference>
<feature type="transmembrane region" description="Helical" evidence="8">
    <location>
        <begin position="103"/>
        <end position="122"/>
    </location>
</feature>
<dbReference type="STRING" id="10195.A0A3M7Q3E1"/>
<evidence type="ECO:0000256" key="8">
    <source>
        <dbReference type="SAM" id="Phobius"/>
    </source>
</evidence>
<dbReference type="NCBIfam" id="TIGR00861">
    <property type="entry name" value="MIP"/>
    <property type="match status" value="1"/>
</dbReference>
<accession>A0A3M7Q3E1</accession>
<feature type="transmembrane region" description="Helical" evidence="8">
    <location>
        <begin position="195"/>
        <end position="216"/>
    </location>
</feature>
<dbReference type="AlphaFoldDB" id="A0A3M7Q3E1"/>
<gene>
    <name evidence="9" type="ORF">BpHYR1_046188</name>
</gene>
<evidence type="ECO:0000256" key="1">
    <source>
        <dbReference type="ARBA" id="ARBA00004141"/>
    </source>
</evidence>
<feature type="transmembrane region" description="Helical" evidence="8">
    <location>
        <begin position="64"/>
        <end position="83"/>
    </location>
</feature>